<dbReference type="GO" id="GO:0032259">
    <property type="term" value="P:methylation"/>
    <property type="evidence" value="ECO:0007669"/>
    <property type="project" value="UniProtKB-KW"/>
</dbReference>
<comment type="caution">
    <text evidence="9">Lacks conserved residue(s) required for the propagation of feature annotation.</text>
</comment>
<dbReference type="InterPro" id="IPR015422">
    <property type="entry name" value="PyrdxlP-dep_Trfase_small"/>
</dbReference>
<comment type="pathway">
    <text evidence="9">Amino-acid biosynthesis; glycine biosynthesis; glycine from L-serine: step 1/1.</text>
</comment>
<dbReference type="GO" id="GO:0030170">
    <property type="term" value="F:pyridoxal phosphate binding"/>
    <property type="evidence" value="ECO:0007669"/>
    <property type="project" value="UniProtKB-UniRule"/>
</dbReference>
<comment type="subunit">
    <text evidence="4 9">Homodimer.</text>
</comment>
<dbReference type="Gene3D" id="3.90.1150.10">
    <property type="entry name" value="Aspartate Aminotransferase, domain 1"/>
    <property type="match status" value="1"/>
</dbReference>
<dbReference type="GO" id="GO:0019264">
    <property type="term" value="P:glycine biosynthetic process from serine"/>
    <property type="evidence" value="ECO:0007669"/>
    <property type="project" value="UniProtKB-UniRule"/>
</dbReference>
<dbReference type="EMBL" id="FOQO01000008">
    <property type="protein sequence ID" value="SFJ21599.1"/>
    <property type="molecule type" value="Genomic_DNA"/>
</dbReference>
<keyword evidence="5 9" id="KW-0963">Cytoplasm</keyword>
<dbReference type="FunFam" id="3.40.640.10:FF:000001">
    <property type="entry name" value="Serine hydroxymethyltransferase"/>
    <property type="match status" value="1"/>
</dbReference>
<reference evidence="12 13" key="1">
    <citation type="submission" date="2016-10" db="EMBL/GenBank/DDBJ databases">
        <authorList>
            <person name="de Groot N.N."/>
        </authorList>
    </citation>
    <scope>NUCLEOTIDE SEQUENCE [LARGE SCALE GENOMIC DNA]</scope>
    <source>
        <strain evidence="12 13">RK1</strain>
    </source>
</reference>
<dbReference type="PROSITE" id="PS00096">
    <property type="entry name" value="SHMT"/>
    <property type="match status" value="1"/>
</dbReference>
<accession>A0A1I3PJU1</accession>
<comment type="function">
    <text evidence="9">Catalyzes the reversible interconversion of serine and glycine with tetrahydrofolate (THF) serving as the one-carbon carrier. This reaction serves as the major source of one-carbon groups required for the biosynthesis of purines, thymidylate, methionine, and other important biomolecules. Also exhibits THF-independent aldolase activity toward beta-hydroxyamino acids, producing glycine and aldehydes, via a retro-aldol mechanism.</text>
</comment>
<keyword evidence="9" id="KW-0028">Amino-acid biosynthesis</keyword>
<keyword evidence="6 9" id="KW-0554">One-carbon metabolism</keyword>
<keyword evidence="12" id="KW-0489">Methyltransferase</keyword>
<feature type="modified residue" description="N6-(pyridoxal phosphate)lysine" evidence="9 10">
    <location>
        <position position="222"/>
    </location>
</feature>
<evidence type="ECO:0000256" key="3">
    <source>
        <dbReference type="ARBA" id="ARBA00006376"/>
    </source>
</evidence>
<dbReference type="OrthoDB" id="9803846at2"/>
<dbReference type="InterPro" id="IPR049943">
    <property type="entry name" value="Ser_HO-MeTrfase-like"/>
</dbReference>
<dbReference type="SUPFAM" id="SSF53383">
    <property type="entry name" value="PLP-dependent transferases"/>
    <property type="match status" value="1"/>
</dbReference>
<dbReference type="UniPathway" id="UPA00193"/>
<dbReference type="RefSeq" id="WP_090628563.1">
    <property type="nucleotide sequence ID" value="NZ_FOQO01000008.1"/>
</dbReference>
<dbReference type="AlphaFoldDB" id="A0A1I3PJU1"/>
<dbReference type="PANTHER" id="PTHR11680">
    <property type="entry name" value="SERINE HYDROXYMETHYLTRANSFERASE"/>
    <property type="match status" value="1"/>
</dbReference>
<dbReference type="InterPro" id="IPR015424">
    <property type="entry name" value="PyrdxlP-dep_Trfase"/>
</dbReference>
<evidence type="ECO:0000256" key="8">
    <source>
        <dbReference type="ARBA" id="ARBA00022898"/>
    </source>
</evidence>
<organism evidence="12 13">
    <name type="scientific">Parapedobacter indicus</name>
    <dbReference type="NCBI Taxonomy" id="1477437"/>
    <lineage>
        <taxon>Bacteria</taxon>
        <taxon>Pseudomonadati</taxon>
        <taxon>Bacteroidota</taxon>
        <taxon>Sphingobacteriia</taxon>
        <taxon>Sphingobacteriales</taxon>
        <taxon>Sphingobacteriaceae</taxon>
        <taxon>Parapedobacter</taxon>
    </lineage>
</organism>
<dbReference type="NCBIfam" id="NF000586">
    <property type="entry name" value="PRK00011.1"/>
    <property type="match status" value="1"/>
</dbReference>
<dbReference type="GO" id="GO:0005829">
    <property type="term" value="C:cytosol"/>
    <property type="evidence" value="ECO:0007669"/>
    <property type="project" value="TreeGrafter"/>
</dbReference>
<comment type="pathway">
    <text evidence="9">One-carbon metabolism; tetrahydrofolate interconversion.</text>
</comment>
<evidence type="ECO:0000256" key="7">
    <source>
        <dbReference type="ARBA" id="ARBA00022679"/>
    </source>
</evidence>
<evidence type="ECO:0000259" key="11">
    <source>
        <dbReference type="Pfam" id="PF00464"/>
    </source>
</evidence>
<comment type="catalytic activity">
    <reaction evidence="9">
        <text>(6R)-5,10-methylene-5,6,7,8-tetrahydrofolate + glycine + H2O = (6S)-5,6,7,8-tetrahydrofolate + L-serine</text>
        <dbReference type="Rhea" id="RHEA:15481"/>
        <dbReference type="ChEBI" id="CHEBI:15377"/>
        <dbReference type="ChEBI" id="CHEBI:15636"/>
        <dbReference type="ChEBI" id="CHEBI:33384"/>
        <dbReference type="ChEBI" id="CHEBI:57305"/>
        <dbReference type="ChEBI" id="CHEBI:57453"/>
        <dbReference type="EC" id="2.1.2.1"/>
    </reaction>
</comment>
<evidence type="ECO:0000256" key="5">
    <source>
        <dbReference type="ARBA" id="ARBA00022490"/>
    </source>
</evidence>
<dbReference type="InterPro" id="IPR039429">
    <property type="entry name" value="SHMT-like_dom"/>
</dbReference>
<dbReference type="UniPathway" id="UPA00288">
    <property type="reaction ID" value="UER01023"/>
</dbReference>
<dbReference type="Pfam" id="PF00464">
    <property type="entry name" value="SHMT"/>
    <property type="match status" value="1"/>
</dbReference>
<dbReference type="InterPro" id="IPR001085">
    <property type="entry name" value="Ser_HO-MeTrfase"/>
</dbReference>
<dbReference type="InterPro" id="IPR015421">
    <property type="entry name" value="PyrdxlP-dep_Trfase_major"/>
</dbReference>
<keyword evidence="13" id="KW-1185">Reference proteome</keyword>
<comment type="similarity">
    <text evidence="3 9">Belongs to the SHMT family.</text>
</comment>
<feature type="domain" description="Serine hydroxymethyltransferase-like" evidence="11">
    <location>
        <begin position="3"/>
        <end position="392"/>
    </location>
</feature>
<evidence type="ECO:0000256" key="6">
    <source>
        <dbReference type="ARBA" id="ARBA00022563"/>
    </source>
</evidence>
<dbReference type="HAMAP" id="MF_00051">
    <property type="entry name" value="SHMT"/>
    <property type="match status" value="1"/>
</dbReference>
<protein>
    <recommendedName>
        <fullName evidence="9">Serine hydroxymethyltransferase</fullName>
        <shortName evidence="9">SHMT</shortName>
        <shortName evidence="9">Serine methylase</shortName>
        <ecNumber evidence="9">2.1.2.1</ecNumber>
    </recommendedName>
</protein>
<evidence type="ECO:0000313" key="13">
    <source>
        <dbReference type="Proteomes" id="UP000198670"/>
    </source>
</evidence>
<evidence type="ECO:0000256" key="2">
    <source>
        <dbReference type="ARBA" id="ARBA00004496"/>
    </source>
</evidence>
<keyword evidence="8 9" id="KW-0663">Pyridoxal phosphate</keyword>
<feature type="binding site" evidence="9">
    <location>
        <position position="113"/>
    </location>
    <ligand>
        <name>(6S)-5,6,7,8-tetrahydrofolate</name>
        <dbReference type="ChEBI" id="CHEBI:57453"/>
    </ligand>
</feature>
<dbReference type="STRING" id="1477437.SAMN05444682_10867"/>
<evidence type="ECO:0000313" key="12">
    <source>
        <dbReference type="EMBL" id="SFJ21599.1"/>
    </source>
</evidence>
<feature type="binding site" evidence="9">
    <location>
        <begin position="361"/>
        <end position="363"/>
    </location>
    <ligand>
        <name>(6S)-5,6,7,8-tetrahydrofolate</name>
        <dbReference type="ChEBI" id="CHEBI:57453"/>
    </ligand>
</feature>
<dbReference type="GO" id="GO:0035999">
    <property type="term" value="P:tetrahydrofolate interconversion"/>
    <property type="evidence" value="ECO:0007669"/>
    <property type="project" value="UniProtKB-UniRule"/>
</dbReference>
<evidence type="ECO:0000256" key="9">
    <source>
        <dbReference type="HAMAP-Rule" id="MF_00051"/>
    </source>
</evidence>
<evidence type="ECO:0000256" key="4">
    <source>
        <dbReference type="ARBA" id="ARBA00011738"/>
    </source>
</evidence>
<evidence type="ECO:0000256" key="1">
    <source>
        <dbReference type="ARBA" id="ARBA00001933"/>
    </source>
</evidence>
<comment type="subcellular location">
    <subcellularLocation>
        <location evidence="2 9">Cytoplasm</location>
    </subcellularLocation>
</comment>
<dbReference type="Gene3D" id="3.40.640.10">
    <property type="entry name" value="Type I PLP-dependent aspartate aminotransferase-like (Major domain)"/>
    <property type="match status" value="1"/>
</dbReference>
<sequence length="423" mass="46015">MRRDETIFNLINEELKRQEEGIELIASENFVSKQVMEAAGSVLTNKYAEGLPGKRYYGGCEVVDEVETIAIERAKKLFNAEWVNVQPHSGAQANAAVFLALLQPGDKILGFDLSHGGHLTHGSPVNFSGKLYQPLFYGVDKETGLIDYNQLEEIALQEKPKVIICGASAYSRDWDYAFIRKVADEIGALVVADISHPAGLIARGLLSDPLPHCHVVTTTTHKTLRGPRGGLIMVGKDFENPWGIKTPKGEIRSITSLLDLAVFPGTQGGPLEHIIAAKAIAFGEALSEDYMEYIVQVKKNAAVLAQAFVGKDYHIISGGTENHLMLIDLRNKGISGKAAEAALGKAGITINKNMVPFDDRSPFVTSGIRLGTAAITTRGLKEAQMLEIAEMIDVALIKHDDDAALDKIHNKVKALMAEYPLYA</sequence>
<comment type="cofactor">
    <cofactor evidence="1 9 10">
        <name>pyridoxal 5'-phosphate</name>
        <dbReference type="ChEBI" id="CHEBI:597326"/>
    </cofactor>
</comment>
<dbReference type="PANTHER" id="PTHR11680:SF35">
    <property type="entry name" value="SERINE HYDROXYMETHYLTRANSFERASE 1"/>
    <property type="match status" value="1"/>
</dbReference>
<feature type="binding site" evidence="9">
    <location>
        <begin position="117"/>
        <end position="119"/>
    </location>
    <ligand>
        <name>(6S)-5,6,7,8-tetrahydrofolate</name>
        <dbReference type="ChEBI" id="CHEBI:57453"/>
    </ligand>
</feature>
<feature type="site" description="Plays an important role in substrate specificity" evidence="9">
    <location>
        <position position="221"/>
    </location>
</feature>
<proteinExistence type="inferred from homology"/>
<dbReference type="PIRSF" id="PIRSF000412">
    <property type="entry name" value="SHMT"/>
    <property type="match status" value="1"/>
</dbReference>
<evidence type="ECO:0000256" key="10">
    <source>
        <dbReference type="PIRSR" id="PIRSR000412-50"/>
    </source>
</evidence>
<dbReference type="Proteomes" id="UP000198670">
    <property type="component" value="Unassembled WGS sequence"/>
</dbReference>
<dbReference type="CDD" id="cd00378">
    <property type="entry name" value="SHMT"/>
    <property type="match status" value="1"/>
</dbReference>
<dbReference type="GO" id="GO:0008168">
    <property type="term" value="F:methyltransferase activity"/>
    <property type="evidence" value="ECO:0007669"/>
    <property type="project" value="UniProtKB-KW"/>
</dbReference>
<name>A0A1I3PJU1_9SPHI</name>
<gene>
    <name evidence="9" type="primary">glyA</name>
    <name evidence="12" type="ORF">SAMN05444682_10867</name>
</gene>
<dbReference type="EC" id="2.1.2.1" evidence="9"/>
<keyword evidence="7 9" id="KW-0808">Transferase</keyword>
<dbReference type="InterPro" id="IPR019798">
    <property type="entry name" value="Ser_HO-MeTrfase_PLP_BS"/>
</dbReference>
<dbReference type="GO" id="GO:0004372">
    <property type="term" value="F:glycine hydroxymethyltransferase activity"/>
    <property type="evidence" value="ECO:0007669"/>
    <property type="project" value="UniProtKB-UniRule"/>
</dbReference>